<accession>A0A0A8ZHT5</accession>
<keyword evidence="1" id="KW-0472">Membrane</keyword>
<dbReference type="EMBL" id="GBRH01263468">
    <property type="protein sequence ID" value="JAD34427.1"/>
    <property type="molecule type" value="Transcribed_RNA"/>
</dbReference>
<evidence type="ECO:0000313" key="2">
    <source>
        <dbReference type="EMBL" id="JAD34427.1"/>
    </source>
</evidence>
<proteinExistence type="predicted"/>
<sequence length="114" mass="13004">MYVAYHNLEMTGWWFHFPIMGYAPLSVCLPALVSAPELKEAPVNSLFGKVTTVGRFAKPVRLALLRPIHGELSCGTKKKTPPCRWRERSPASRSVWYSVKLRRGDAISGWFDRR</sequence>
<evidence type="ECO:0000256" key="1">
    <source>
        <dbReference type="SAM" id="Phobius"/>
    </source>
</evidence>
<organism evidence="2">
    <name type="scientific">Arundo donax</name>
    <name type="common">Giant reed</name>
    <name type="synonym">Donax arundinaceus</name>
    <dbReference type="NCBI Taxonomy" id="35708"/>
    <lineage>
        <taxon>Eukaryota</taxon>
        <taxon>Viridiplantae</taxon>
        <taxon>Streptophyta</taxon>
        <taxon>Embryophyta</taxon>
        <taxon>Tracheophyta</taxon>
        <taxon>Spermatophyta</taxon>
        <taxon>Magnoliopsida</taxon>
        <taxon>Liliopsida</taxon>
        <taxon>Poales</taxon>
        <taxon>Poaceae</taxon>
        <taxon>PACMAD clade</taxon>
        <taxon>Arundinoideae</taxon>
        <taxon>Arundineae</taxon>
        <taxon>Arundo</taxon>
    </lineage>
</organism>
<dbReference type="AlphaFoldDB" id="A0A0A8ZHT5"/>
<reference evidence="2" key="2">
    <citation type="journal article" date="2015" name="Data Brief">
        <title>Shoot transcriptome of the giant reed, Arundo donax.</title>
        <authorList>
            <person name="Barrero R.A."/>
            <person name="Guerrero F.D."/>
            <person name="Moolhuijzen P."/>
            <person name="Goolsby J.A."/>
            <person name="Tidwell J."/>
            <person name="Bellgard S.E."/>
            <person name="Bellgard M.I."/>
        </authorList>
    </citation>
    <scope>NUCLEOTIDE SEQUENCE</scope>
    <source>
        <tissue evidence="2">Shoot tissue taken approximately 20 cm above the soil surface</tissue>
    </source>
</reference>
<reference evidence="2" key="1">
    <citation type="submission" date="2014-09" db="EMBL/GenBank/DDBJ databases">
        <authorList>
            <person name="Magalhaes I.L.F."/>
            <person name="Oliveira U."/>
            <person name="Santos F.R."/>
            <person name="Vidigal T.H.D.A."/>
            <person name="Brescovit A.D."/>
            <person name="Santos A.J."/>
        </authorList>
    </citation>
    <scope>NUCLEOTIDE SEQUENCE</scope>
    <source>
        <tissue evidence="2">Shoot tissue taken approximately 20 cm above the soil surface</tissue>
    </source>
</reference>
<feature type="transmembrane region" description="Helical" evidence="1">
    <location>
        <begin position="12"/>
        <end position="33"/>
    </location>
</feature>
<protein>
    <submittedName>
        <fullName evidence="2">Uncharacterized protein</fullName>
    </submittedName>
</protein>
<name>A0A0A8ZHT5_ARUDO</name>
<keyword evidence="1" id="KW-0812">Transmembrane</keyword>
<keyword evidence="1" id="KW-1133">Transmembrane helix</keyword>